<feature type="compositionally biased region" description="Low complexity" evidence="2">
    <location>
        <begin position="847"/>
        <end position="859"/>
    </location>
</feature>
<organism evidence="3 4">
    <name type="scientific">Friedmanniomyces endolithicus</name>
    <dbReference type="NCBI Taxonomy" id="329885"/>
    <lineage>
        <taxon>Eukaryota</taxon>
        <taxon>Fungi</taxon>
        <taxon>Dikarya</taxon>
        <taxon>Ascomycota</taxon>
        <taxon>Pezizomycotina</taxon>
        <taxon>Dothideomycetes</taxon>
        <taxon>Dothideomycetidae</taxon>
        <taxon>Mycosphaerellales</taxon>
        <taxon>Teratosphaeriaceae</taxon>
        <taxon>Friedmanniomyces</taxon>
    </lineage>
</organism>
<feature type="compositionally biased region" description="Polar residues" evidence="2">
    <location>
        <begin position="1103"/>
        <end position="1113"/>
    </location>
</feature>
<reference evidence="3 4" key="1">
    <citation type="submission" date="2017-03" db="EMBL/GenBank/DDBJ databases">
        <title>Genomes of endolithic fungi from Antarctica.</title>
        <authorList>
            <person name="Coleine C."/>
            <person name="Masonjones S."/>
            <person name="Stajich J.E."/>
        </authorList>
    </citation>
    <scope>NUCLEOTIDE SEQUENCE [LARGE SCALE GENOMIC DNA]</scope>
    <source>
        <strain evidence="3 4">CCFEE 5311</strain>
    </source>
</reference>
<evidence type="ECO:0000256" key="2">
    <source>
        <dbReference type="SAM" id="MobiDB-lite"/>
    </source>
</evidence>
<feature type="compositionally biased region" description="Pro residues" evidence="2">
    <location>
        <begin position="1371"/>
        <end position="1381"/>
    </location>
</feature>
<gene>
    <name evidence="3" type="ORF">B0A54_13998</name>
</gene>
<feature type="region of interest" description="Disordered" evidence="2">
    <location>
        <begin position="515"/>
        <end position="545"/>
    </location>
</feature>
<feature type="region of interest" description="Disordered" evidence="2">
    <location>
        <begin position="564"/>
        <end position="636"/>
    </location>
</feature>
<keyword evidence="1" id="KW-0945">Host-virus interaction</keyword>
<dbReference type="PANTHER" id="PTHR13037:SF24">
    <property type="entry name" value="POLYCOMB PROTEIN PCL-RELATED"/>
    <property type="match status" value="1"/>
</dbReference>
<feature type="region of interest" description="Disordered" evidence="2">
    <location>
        <begin position="222"/>
        <end position="250"/>
    </location>
</feature>
<feature type="compositionally biased region" description="Polar residues" evidence="2">
    <location>
        <begin position="119"/>
        <end position="137"/>
    </location>
</feature>
<evidence type="ECO:0000313" key="3">
    <source>
        <dbReference type="EMBL" id="TKA34785.1"/>
    </source>
</evidence>
<feature type="compositionally biased region" description="Basic and acidic residues" evidence="2">
    <location>
        <begin position="1128"/>
        <end position="1144"/>
    </location>
</feature>
<feature type="region of interest" description="Disordered" evidence="2">
    <location>
        <begin position="1340"/>
        <end position="1404"/>
    </location>
</feature>
<dbReference type="Proteomes" id="UP000310066">
    <property type="component" value="Unassembled WGS sequence"/>
</dbReference>
<feature type="compositionally biased region" description="Basic and acidic residues" evidence="2">
    <location>
        <begin position="935"/>
        <end position="945"/>
    </location>
</feature>
<feature type="compositionally biased region" description="Basic and acidic residues" evidence="2">
    <location>
        <begin position="1167"/>
        <end position="1181"/>
    </location>
</feature>
<feature type="compositionally biased region" description="Low complexity" evidence="2">
    <location>
        <begin position="22"/>
        <end position="33"/>
    </location>
</feature>
<feature type="compositionally biased region" description="Basic and acidic residues" evidence="2">
    <location>
        <begin position="1"/>
        <end position="12"/>
    </location>
</feature>
<accession>A0A4U0UJD5</accession>
<protein>
    <submittedName>
        <fullName evidence="3">Uncharacterized protein</fullName>
    </submittedName>
</protein>
<feature type="compositionally biased region" description="Polar residues" evidence="2">
    <location>
        <begin position="820"/>
        <end position="833"/>
    </location>
</feature>
<feature type="compositionally biased region" description="Polar residues" evidence="2">
    <location>
        <begin position="1280"/>
        <end position="1290"/>
    </location>
</feature>
<feature type="region of interest" description="Disordered" evidence="2">
    <location>
        <begin position="803"/>
        <end position="885"/>
    </location>
</feature>
<dbReference type="STRING" id="329885.A0A4U0UJD5"/>
<feature type="compositionally biased region" description="Acidic residues" evidence="2">
    <location>
        <begin position="1149"/>
        <end position="1166"/>
    </location>
</feature>
<comment type="caution">
    <text evidence="3">The sequence shown here is derived from an EMBL/GenBank/DDBJ whole genome shotgun (WGS) entry which is preliminary data.</text>
</comment>
<feature type="region of interest" description="Disordered" evidence="2">
    <location>
        <begin position="1252"/>
        <end position="1311"/>
    </location>
</feature>
<feature type="compositionally biased region" description="Basic and acidic residues" evidence="2">
    <location>
        <begin position="79"/>
        <end position="96"/>
    </location>
</feature>
<sequence>MGEDFWRPREQDDYFQNAVHGSQDTLQSSTDSSEQSHESEHASNTSEAESSSETPGSSGSAPDREDWKAAPDVGTLGRTWDRPSMERQSKHGEPPRSDTPTYESASAGEMSAAPETSKDNGTPNGSAEKANSTQQSPGFWGTLFDSLARAVDAMSVLSPETAPRNEGRCVSPLRHLQSAADEDGGLASSLTRAIDDMTFASPGAFLLDEGHNGRCVSPLALDAGNGGDDGKSEHDRCKTRDDTSTLTDYGSFVDDIHAPVHDTSQASGLEHDLPVPVPIEQYEWRLGHGESTPDGSDYERRGLHSLQEGNTDEEGDEDANASPASSDSRNAGTPAEPARLCNDSDREKVRTGIAKPLTPRHMESDCCIMPARLPMEPDPHNFLVLPTPLNFLQLLQFPSCHHDMRADPFPPFPPREEMPPEDFQISFKPTRPSVRGTDQDIMAHLEESYHATGLMIGLRPDRGPPLSQRLRKVLWHLDDSRKDKMIISAKKMGLWSLYDQLRAFDAADEVYREEFQRQPRRRTWHGRDRDRDATPRPSRRRVSAGEYLVEARSELEAQLLLRAQQRQRHGSHPYHQGQGRHNPGGESPPIREDIEAWSEGVCASPDHSASEPPPDHPVSERSQNGTDRHSFDPNSEVIRRMDGLIREAISEVPGRSVSGTPPCNPSPPDPVHLTTTTAADTGVQHLIEAQQAVATDLTSVLEPFDFMFETDVPMEQPVAQDQNVIPPDAPQAEAQPHDEMFEAQTTEEPAPAAYQVVSAPDMPHHDIQLFDEALDMEAHMEEGLPPHQMQSEHDIPHPEQEMHAEIFGPDGPESPAAAPLQTTSTSPIPQPVSQPHDDMPGTDVHADVASVARPVASASDIPQPTGASSDAVSVMTSSSTSSQRSRLKRLGALDFTLDTSGSSWRLGRTHSRASVGMSDIQAMLNWTNQEASASPEREEPSKERQQLGGPPPKAPPPKTKPGRFREIFADFTGDVTSPSPADGRGRRRSSTADDDPGPSPTDRRGRRRSSMIESLPSSTLKPPADENLNPDPRLTLFDADETSPTEDDLEIIRRAAALAKHRGQMNAEEVRESYGAGADVRRASNKRTASRVRAALPPELRMTSGNVGASTGSERNKGTRRDSRRKASREDDTVTDVRSEESKAVMESGPEESERDEGNMADDEDAEMRSGKFQDKQRSVDLPKPSVGEGISGLNLKAMTTGTQQLSDDQALLDEEIAWQQTIRQQLRAEGMSDLVRDVAVKSQALEYERSQMITSSPIPDHMASQPASTSPAAAQHPTQRSTPEQQTGSEHMASEATMPNEPDTLTAPPVKQQRYNFNRLARKIQTSNLRGISASAAASITPSPLPTPRLNNPYPAAPGSQADEMLSTPDPSPAPPIPPRSPRRPSEAKDHITPYPAGNESGTSIRQHEMDSAVAGPQQQQQQQGTFERVSLSLPSGMSGGIGAGGFGGGNGGIAEMAPQGVRTREYEFGILLDERREYWVLFSVGQLKGVVRSAEMQGRKSGRSGGEMGADGEEDGVAIGAVKYLGES</sequence>
<feature type="compositionally biased region" description="Basic and acidic residues" evidence="2">
    <location>
        <begin position="228"/>
        <end position="243"/>
    </location>
</feature>
<name>A0A4U0UJD5_9PEZI</name>
<feature type="compositionally biased region" description="Basic and acidic residues" evidence="2">
    <location>
        <begin position="626"/>
        <end position="636"/>
    </location>
</feature>
<feature type="compositionally biased region" description="Low complexity" evidence="2">
    <location>
        <begin position="42"/>
        <end position="61"/>
    </location>
</feature>
<feature type="compositionally biased region" description="Acidic residues" evidence="2">
    <location>
        <begin position="310"/>
        <end position="319"/>
    </location>
</feature>
<dbReference type="OrthoDB" id="3890794at2759"/>
<dbReference type="PANTHER" id="PTHR13037">
    <property type="entry name" value="FORMIN"/>
    <property type="match status" value="1"/>
</dbReference>
<feature type="region of interest" description="Disordered" evidence="2">
    <location>
        <begin position="307"/>
        <end position="345"/>
    </location>
</feature>
<feature type="compositionally biased region" description="Pro residues" evidence="2">
    <location>
        <begin position="949"/>
        <end position="959"/>
    </location>
</feature>
<dbReference type="EMBL" id="NAJP01000076">
    <property type="protein sequence ID" value="TKA34785.1"/>
    <property type="molecule type" value="Genomic_DNA"/>
</dbReference>
<feature type="compositionally biased region" description="Acidic residues" evidence="2">
    <location>
        <begin position="1038"/>
        <end position="1049"/>
    </location>
</feature>
<feature type="compositionally biased region" description="Low complexity" evidence="2">
    <location>
        <begin position="867"/>
        <end position="884"/>
    </location>
</feature>
<feature type="compositionally biased region" description="Polar residues" evidence="2">
    <location>
        <begin position="322"/>
        <end position="331"/>
    </location>
</feature>
<feature type="compositionally biased region" description="Polar residues" evidence="2">
    <location>
        <begin position="1011"/>
        <end position="1020"/>
    </location>
</feature>
<feature type="region of interest" description="Disordered" evidence="2">
    <location>
        <begin position="1"/>
        <end position="140"/>
    </location>
</feature>
<evidence type="ECO:0000256" key="1">
    <source>
        <dbReference type="ARBA" id="ARBA00022581"/>
    </source>
</evidence>
<proteinExistence type="predicted"/>
<feature type="region of interest" description="Disordered" evidence="2">
    <location>
        <begin position="929"/>
        <end position="1191"/>
    </location>
</feature>
<evidence type="ECO:0000313" key="4">
    <source>
        <dbReference type="Proteomes" id="UP000310066"/>
    </source>
</evidence>
<feature type="compositionally biased region" description="Basic and acidic residues" evidence="2">
    <location>
        <begin position="525"/>
        <end position="534"/>
    </location>
</feature>
<feature type="region of interest" description="Disordered" evidence="2">
    <location>
        <begin position="1495"/>
        <end position="1516"/>
    </location>
</feature>
<feature type="compositionally biased region" description="Low complexity" evidence="2">
    <location>
        <begin position="1264"/>
        <end position="1279"/>
    </location>
</feature>